<evidence type="ECO:0000256" key="3">
    <source>
        <dbReference type="ARBA" id="ARBA00012982"/>
    </source>
</evidence>
<dbReference type="SUPFAM" id="SSF55620">
    <property type="entry name" value="Tetrahydrobiopterin biosynthesis enzymes-like"/>
    <property type="match status" value="1"/>
</dbReference>
<evidence type="ECO:0000313" key="13">
    <source>
        <dbReference type="Proteomes" id="UP000019681"/>
    </source>
</evidence>
<keyword evidence="12" id="KW-0808">Transferase</keyword>
<keyword evidence="5 11" id="KW-0479">Metal-binding</keyword>
<evidence type="ECO:0000256" key="9">
    <source>
        <dbReference type="ARBA" id="ARBA00048807"/>
    </source>
</evidence>
<reference evidence="12 13" key="1">
    <citation type="journal article" date="2014" name="Genome Announc.">
        <title>Draft Genome Sequence of Fervidicella metallireducens Strain AeBT, an Iron-Reducing Thermoanaerobe from the Great Artesian Basin.</title>
        <authorList>
            <person name="Patel B.K."/>
        </authorList>
    </citation>
    <scope>NUCLEOTIDE SEQUENCE [LARGE SCALE GENOMIC DNA]</scope>
    <source>
        <strain evidence="12 13">AeB</strain>
    </source>
</reference>
<comment type="pathway">
    <text evidence="1">Purine metabolism; 7-cyano-7-deazaguanine biosynthesis.</text>
</comment>
<dbReference type="AlphaFoldDB" id="A0A017RVB2"/>
<dbReference type="OrthoDB" id="9804698at2"/>
<evidence type="ECO:0000256" key="10">
    <source>
        <dbReference type="PIRSR" id="PIRSR006113-1"/>
    </source>
</evidence>
<evidence type="ECO:0000256" key="2">
    <source>
        <dbReference type="ARBA" id="ARBA00008900"/>
    </source>
</evidence>
<feature type="active site" description="Proton acceptor" evidence="10">
    <location>
        <position position="25"/>
    </location>
</feature>
<dbReference type="InterPro" id="IPR038418">
    <property type="entry name" value="6-PTP_synth/QueD_sf"/>
</dbReference>
<feature type="binding site" evidence="11">
    <location>
        <position position="16"/>
    </location>
    <ligand>
        <name>Zn(2+)</name>
        <dbReference type="ChEBI" id="CHEBI:29105"/>
    </ligand>
</feature>
<comment type="cofactor">
    <cofactor evidence="11">
        <name>Zn(2+)</name>
        <dbReference type="ChEBI" id="CHEBI:29105"/>
    </cofactor>
    <text evidence="11">Binds 1 zinc ion per subunit.</text>
</comment>
<accession>A0A017RVB2</accession>
<dbReference type="UniPathway" id="UPA00391"/>
<dbReference type="RefSeq" id="WP_035380740.1">
    <property type="nucleotide sequence ID" value="NZ_AZQP01000036.1"/>
</dbReference>
<keyword evidence="6 11" id="KW-0862">Zinc</keyword>
<proteinExistence type="inferred from homology"/>
<evidence type="ECO:0000256" key="5">
    <source>
        <dbReference type="ARBA" id="ARBA00022723"/>
    </source>
</evidence>
<dbReference type="GO" id="GO:0046872">
    <property type="term" value="F:metal ion binding"/>
    <property type="evidence" value="ECO:0007669"/>
    <property type="project" value="UniProtKB-KW"/>
</dbReference>
<evidence type="ECO:0000256" key="1">
    <source>
        <dbReference type="ARBA" id="ARBA00005061"/>
    </source>
</evidence>
<dbReference type="PANTHER" id="PTHR12589">
    <property type="entry name" value="PYRUVOYL TETRAHYDROBIOPTERIN SYNTHASE"/>
    <property type="match status" value="1"/>
</dbReference>
<dbReference type="GO" id="GO:0070497">
    <property type="term" value="F:6-carboxytetrahydropterin synthase activity"/>
    <property type="evidence" value="ECO:0007669"/>
    <property type="project" value="UniProtKB-EC"/>
</dbReference>
<comment type="catalytic activity">
    <reaction evidence="9">
        <text>7,8-dihydroneopterin 3'-triphosphate + H2O = 6-carboxy-5,6,7,8-tetrahydropterin + triphosphate + acetaldehyde + 2 H(+)</text>
        <dbReference type="Rhea" id="RHEA:27966"/>
        <dbReference type="ChEBI" id="CHEBI:15343"/>
        <dbReference type="ChEBI" id="CHEBI:15377"/>
        <dbReference type="ChEBI" id="CHEBI:15378"/>
        <dbReference type="ChEBI" id="CHEBI:18036"/>
        <dbReference type="ChEBI" id="CHEBI:58462"/>
        <dbReference type="ChEBI" id="CHEBI:61032"/>
        <dbReference type="EC" id="4.1.2.50"/>
    </reaction>
</comment>
<evidence type="ECO:0000313" key="12">
    <source>
        <dbReference type="EMBL" id="EYE87850.1"/>
    </source>
</evidence>
<feature type="binding site" evidence="11">
    <location>
        <position position="29"/>
    </location>
    <ligand>
        <name>Zn(2+)</name>
        <dbReference type="ChEBI" id="CHEBI:29105"/>
    </ligand>
</feature>
<keyword evidence="12" id="KW-0489">Methyltransferase</keyword>
<evidence type="ECO:0000256" key="6">
    <source>
        <dbReference type="ARBA" id="ARBA00022833"/>
    </source>
</evidence>
<dbReference type="PIRSF" id="PIRSF006113">
    <property type="entry name" value="PTP_synth"/>
    <property type="match status" value="1"/>
</dbReference>
<evidence type="ECO:0000256" key="4">
    <source>
        <dbReference type="ARBA" id="ARBA00018141"/>
    </source>
</evidence>
<organism evidence="12 13">
    <name type="scientific">Fervidicella metallireducens AeB</name>
    <dbReference type="NCBI Taxonomy" id="1403537"/>
    <lineage>
        <taxon>Bacteria</taxon>
        <taxon>Bacillati</taxon>
        <taxon>Bacillota</taxon>
        <taxon>Clostridia</taxon>
        <taxon>Eubacteriales</taxon>
        <taxon>Clostridiaceae</taxon>
        <taxon>Fervidicella</taxon>
    </lineage>
</organism>
<dbReference type="GO" id="GO:0032259">
    <property type="term" value="P:methylation"/>
    <property type="evidence" value="ECO:0007669"/>
    <property type="project" value="UniProtKB-KW"/>
</dbReference>
<dbReference type="STRING" id="1403537.Q428_11085"/>
<feature type="active site" description="Charge relay system" evidence="10">
    <location>
        <position position="77"/>
    </location>
</feature>
<sequence>MDNISVTKEFTWDMAHMLAHHEGMCQNLHGHTYKMQVEIVRFTGNLIKGSDPSKGMVLDFKDLKDIVNERIVKELDHAFMYWVNSPDKTEHEIARILIESGKKVVKVDYRPTAEEMALNFLRILRDEFKKFDVDVKSVKVWETPTSYAKAW</sequence>
<evidence type="ECO:0000256" key="11">
    <source>
        <dbReference type="PIRSR" id="PIRSR006113-2"/>
    </source>
</evidence>
<dbReference type="Pfam" id="PF01242">
    <property type="entry name" value="PTPS"/>
    <property type="match status" value="1"/>
</dbReference>
<evidence type="ECO:0000256" key="7">
    <source>
        <dbReference type="ARBA" id="ARBA00023239"/>
    </source>
</evidence>
<dbReference type="InterPro" id="IPR007115">
    <property type="entry name" value="6-PTP_synth/QueD"/>
</dbReference>
<name>A0A017RVB2_9CLOT</name>
<keyword evidence="13" id="KW-1185">Reference proteome</keyword>
<dbReference type="EMBL" id="AZQP01000036">
    <property type="protein sequence ID" value="EYE87850.1"/>
    <property type="molecule type" value="Genomic_DNA"/>
</dbReference>
<comment type="caution">
    <text evidence="12">The sequence shown here is derived from an EMBL/GenBank/DDBJ whole genome shotgun (WGS) entry which is preliminary data.</text>
</comment>
<dbReference type="Proteomes" id="UP000019681">
    <property type="component" value="Unassembled WGS sequence"/>
</dbReference>
<feature type="binding site" evidence="11">
    <location>
        <position position="31"/>
    </location>
    <ligand>
        <name>Zn(2+)</name>
        <dbReference type="ChEBI" id="CHEBI:29105"/>
    </ligand>
</feature>
<evidence type="ECO:0000256" key="8">
    <source>
        <dbReference type="ARBA" id="ARBA00031449"/>
    </source>
</evidence>
<feature type="active site" description="Charge relay system" evidence="10">
    <location>
        <position position="142"/>
    </location>
</feature>
<keyword evidence="7" id="KW-0456">Lyase</keyword>
<gene>
    <name evidence="12" type="ORF">Q428_11085</name>
</gene>
<comment type="similarity">
    <text evidence="2">Belongs to the PTPS family. QueD subfamily.</text>
</comment>
<dbReference type="Gene3D" id="3.30.479.10">
    <property type="entry name" value="6-pyruvoyl tetrahydropterin synthase/QueD"/>
    <property type="match status" value="1"/>
</dbReference>
<dbReference type="GO" id="GO:0008168">
    <property type="term" value="F:methyltransferase activity"/>
    <property type="evidence" value="ECO:0007669"/>
    <property type="project" value="UniProtKB-KW"/>
</dbReference>
<dbReference type="PANTHER" id="PTHR12589:SF7">
    <property type="entry name" value="6-PYRUVOYL TETRAHYDROBIOPTERIN SYNTHASE"/>
    <property type="match status" value="1"/>
</dbReference>
<protein>
    <recommendedName>
        <fullName evidence="4">6-carboxy-5,6,7,8-tetrahydropterin synthase</fullName>
        <ecNumber evidence="3">4.1.2.50</ecNumber>
    </recommendedName>
    <alternativeName>
        <fullName evidence="8">Queuosine biosynthesis protein QueD</fullName>
    </alternativeName>
</protein>
<dbReference type="EC" id="4.1.2.50" evidence="3"/>